<evidence type="ECO:0000313" key="2">
    <source>
        <dbReference type="EMBL" id="RMZ93510.1"/>
    </source>
</evidence>
<evidence type="ECO:0000313" key="3">
    <source>
        <dbReference type="Proteomes" id="UP000276133"/>
    </source>
</evidence>
<dbReference type="EMBL" id="REGN01013755">
    <property type="protein sequence ID" value="RMZ93510.1"/>
    <property type="molecule type" value="Genomic_DNA"/>
</dbReference>
<organism evidence="2 3">
    <name type="scientific">Brachionus plicatilis</name>
    <name type="common">Marine rotifer</name>
    <name type="synonym">Brachionus muelleri</name>
    <dbReference type="NCBI Taxonomy" id="10195"/>
    <lineage>
        <taxon>Eukaryota</taxon>
        <taxon>Metazoa</taxon>
        <taxon>Spiralia</taxon>
        <taxon>Gnathifera</taxon>
        <taxon>Rotifera</taxon>
        <taxon>Eurotatoria</taxon>
        <taxon>Monogononta</taxon>
        <taxon>Pseudotrocha</taxon>
        <taxon>Ploima</taxon>
        <taxon>Brachionidae</taxon>
        <taxon>Brachionus</taxon>
    </lineage>
</organism>
<evidence type="ECO:0000256" key="1">
    <source>
        <dbReference type="ARBA" id="ARBA00022574"/>
    </source>
</evidence>
<dbReference type="AlphaFoldDB" id="A0A3M7P3T9"/>
<proteinExistence type="predicted"/>
<dbReference type="Proteomes" id="UP000276133">
    <property type="component" value="Unassembled WGS sequence"/>
</dbReference>
<gene>
    <name evidence="2" type="ORF">BpHYR1_048221</name>
</gene>
<dbReference type="PANTHER" id="PTHR46108">
    <property type="entry name" value="BLUE CHEESE"/>
    <property type="match status" value="1"/>
</dbReference>
<reference evidence="2 3" key="1">
    <citation type="journal article" date="2018" name="Sci. Rep.">
        <title>Genomic signatures of local adaptation to the degree of environmental predictability in rotifers.</title>
        <authorList>
            <person name="Franch-Gras L."/>
            <person name="Hahn C."/>
            <person name="Garcia-Roger E.M."/>
            <person name="Carmona M.J."/>
            <person name="Serra M."/>
            <person name="Gomez A."/>
        </authorList>
    </citation>
    <scope>NUCLEOTIDE SEQUENCE [LARGE SCALE GENOMIC DNA]</scope>
    <source>
        <strain evidence="2">HYR1</strain>
    </source>
</reference>
<accession>A0A3M7P3T9</accession>
<comment type="caution">
    <text evidence="2">The sequence shown here is derived from an EMBL/GenBank/DDBJ whole genome shotgun (WGS) entry which is preliminary data.</text>
</comment>
<name>A0A3M7P3T9_BRAPC</name>
<dbReference type="OrthoDB" id="10018316at2759"/>
<dbReference type="STRING" id="10195.A0A3M7P3T9"/>
<dbReference type="InterPro" id="IPR051944">
    <property type="entry name" value="BEACH_domain_protein"/>
</dbReference>
<sequence length="321" mass="36521">MRVFPPQSGPTYSTWLYIDKLASNAKSLHPIRLLTLVKHSKLKDTLSSCLCIQLSAKNRSLFVNTDECLLHQLNHDEKLSDSSVKFNCSERFQEGQLLHLCIVMSRAVLKTSTLWRAGRRARPHRRPGHRLCGRAGVSADASEQERGKLGRRRLFAGTGRHGNRSRVHVRRRQVSRLCSQVKRPHTQRNGANARPLAVVHVVHVVQAKKSAHLNLTFSLAVCDDNGKQVSGVYNAKAFECLVCDLDIWYECSAEINRCLHEKINELLLSDWHNVQTPNNQNTHYRMCALGRSGDLWTLCRRHARTADLSRDRTERASARHC</sequence>
<keyword evidence="3" id="KW-1185">Reference proteome</keyword>
<dbReference type="PANTHER" id="PTHR46108:SF4">
    <property type="entry name" value="BLUE CHEESE"/>
    <property type="match status" value="1"/>
</dbReference>
<keyword evidence="1" id="KW-0853">WD repeat</keyword>
<protein>
    <submittedName>
        <fullName evidence="2">WD repeat and FYVE domain-containing 3-like isoform X1</fullName>
    </submittedName>
</protein>